<evidence type="ECO:0000313" key="2">
    <source>
        <dbReference type="EMBL" id="KAJ8438106.1"/>
    </source>
</evidence>
<keyword evidence="3" id="KW-1185">Reference proteome</keyword>
<dbReference type="Proteomes" id="UP001153076">
    <property type="component" value="Unassembled WGS sequence"/>
</dbReference>
<gene>
    <name evidence="2" type="ORF">Cgig2_015363</name>
</gene>
<keyword evidence="1" id="KW-0812">Transmembrane</keyword>
<dbReference type="AlphaFoldDB" id="A0A9Q1QE18"/>
<reference evidence="2" key="1">
    <citation type="submission" date="2022-04" db="EMBL/GenBank/DDBJ databases">
        <title>Carnegiea gigantea Genome sequencing and assembly v2.</title>
        <authorList>
            <person name="Copetti D."/>
            <person name="Sanderson M.J."/>
            <person name="Burquez A."/>
            <person name="Wojciechowski M.F."/>
        </authorList>
    </citation>
    <scope>NUCLEOTIDE SEQUENCE</scope>
    <source>
        <strain evidence="2">SGP5-SGP5p</strain>
        <tissue evidence="2">Aerial part</tissue>
    </source>
</reference>
<proteinExistence type="predicted"/>
<keyword evidence="1" id="KW-0472">Membrane</keyword>
<dbReference type="EMBL" id="JAKOGI010000268">
    <property type="protein sequence ID" value="KAJ8438106.1"/>
    <property type="molecule type" value="Genomic_DNA"/>
</dbReference>
<name>A0A9Q1QE18_9CARY</name>
<feature type="transmembrane region" description="Helical" evidence="1">
    <location>
        <begin position="50"/>
        <end position="79"/>
    </location>
</feature>
<organism evidence="2 3">
    <name type="scientific">Carnegiea gigantea</name>
    <dbReference type="NCBI Taxonomy" id="171969"/>
    <lineage>
        <taxon>Eukaryota</taxon>
        <taxon>Viridiplantae</taxon>
        <taxon>Streptophyta</taxon>
        <taxon>Embryophyta</taxon>
        <taxon>Tracheophyta</taxon>
        <taxon>Spermatophyta</taxon>
        <taxon>Magnoliopsida</taxon>
        <taxon>eudicotyledons</taxon>
        <taxon>Gunneridae</taxon>
        <taxon>Pentapetalae</taxon>
        <taxon>Caryophyllales</taxon>
        <taxon>Cactineae</taxon>
        <taxon>Cactaceae</taxon>
        <taxon>Cactoideae</taxon>
        <taxon>Echinocereeae</taxon>
        <taxon>Carnegiea</taxon>
    </lineage>
</organism>
<evidence type="ECO:0000313" key="3">
    <source>
        <dbReference type="Proteomes" id="UP001153076"/>
    </source>
</evidence>
<comment type="caution">
    <text evidence="2">The sequence shown here is derived from an EMBL/GenBank/DDBJ whole genome shotgun (WGS) entry which is preliminary data.</text>
</comment>
<keyword evidence="1" id="KW-1133">Transmembrane helix</keyword>
<evidence type="ECO:0000256" key="1">
    <source>
        <dbReference type="SAM" id="Phobius"/>
    </source>
</evidence>
<dbReference type="PANTHER" id="PTHR33133:SF1">
    <property type="entry name" value="EXPRESSED PROTEIN-RELATED"/>
    <property type="match status" value="1"/>
</dbReference>
<protein>
    <submittedName>
        <fullName evidence="2">Uncharacterized protein</fullName>
    </submittedName>
</protein>
<dbReference type="PANTHER" id="PTHR33133">
    <property type="entry name" value="OS08G0107100 PROTEIN-RELATED"/>
    <property type="match status" value="1"/>
</dbReference>
<accession>A0A9Q1QE18</accession>
<sequence>MSLATYIEFSPPLPNNIFPNTTFYGTPIGSQLTITKAPDAPQSKVDFHRLALVVFSQLLTVVLNIIPVSTAVYAVACILTGKEITFRKAIRVIFTNIIWILADVVSVTEKTCGMKALKKSQSLIKGRWELLLESWLWFVHFGCPLNHSCQKFSILYASPITMSLLTSSPGLTTLGSLTGHFSFKHEREGSRGSPSVACTSICYNYGFIFVK</sequence>